<comment type="caution">
    <text evidence="1">The sequence shown here is derived from an EMBL/GenBank/DDBJ whole genome shotgun (WGS) entry which is preliminary data.</text>
</comment>
<proteinExistence type="predicted"/>
<reference evidence="1" key="1">
    <citation type="journal article" date="2022" name="bioRxiv">
        <title>Population genetic analysis of Ophidiomyces ophidiicola, the causative agent of snake fungal disease, indicates recent introductions to the USA.</title>
        <authorList>
            <person name="Ladner J.T."/>
            <person name="Palmer J.M."/>
            <person name="Ettinger C.L."/>
            <person name="Stajich J.E."/>
            <person name="Farrell T.M."/>
            <person name="Glorioso B.M."/>
            <person name="Lawson B."/>
            <person name="Price S.J."/>
            <person name="Stengle A.G."/>
            <person name="Grear D.A."/>
            <person name="Lorch J.M."/>
        </authorList>
    </citation>
    <scope>NUCLEOTIDE SEQUENCE</scope>
    <source>
        <strain evidence="1">NWHC 24266-5</strain>
    </source>
</reference>
<protein>
    <submittedName>
        <fullName evidence="1">Uncharacterized protein</fullName>
    </submittedName>
</protein>
<name>A0ACB8V5N2_9EURO</name>
<organism evidence="1">
    <name type="scientific">Ophidiomyces ophidiicola</name>
    <dbReference type="NCBI Taxonomy" id="1387563"/>
    <lineage>
        <taxon>Eukaryota</taxon>
        <taxon>Fungi</taxon>
        <taxon>Dikarya</taxon>
        <taxon>Ascomycota</taxon>
        <taxon>Pezizomycotina</taxon>
        <taxon>Eurotiomycetes</taxon>
        <taxon>Eurotiomycetidae</taxon>
        <taxon>Onygenales</taxon>
        <taxon>Onygenaceae</taxon>
        <taxon>Ophidiomyces</taxon>
    </lineage>
</organism>
<evidence type="ECO:0000313" key="1">
    <source>
        <dbReference type="EMBL" id="KAI2393142.1"/>
    </source>
</evidence>
<accession>A0ACB8V5N2</accession>
<sequence>MTNKCEDVSFHDENVPWQYCPSFPAAVLFAVLFFIVTVTHIVQTIMFRKKFCWVIIMASAWETLGFALRSYSTQNLRSLGPFVPSQLLIILSPLWLNAFVYMVLGRMIYFFLPEKKCFGITAKKLTLIFVLLDITAFLVQGSAASMLSGDNKKLVKIGIYLYIGGIAVQEFFILVFFGLALRFQYKMSFVDAIHPPSYPWRPLLYSVYAGLILITVRIIFRLCEYSQGVDTPLSKNEAAFYVLDAATMFIAILLFNVIHPGQSLVGPESEFPKKEKKAKKRKNFRRNKNENDMESNVEGNEFSLQSQEPQRDYR</sequence>
<gene>
    <name evidence="1" type="ORF">LOY88_000200</name>
</gene>
<dbReference type="EMBL" id="JALBCA010000003">
    <property type="protein sequence ID" value="KAI2393142.1"/>
    <property type="molecule type" value="Genomic_DNA"/>
</dbReference>